<gene>
    <name evidence="2" type="ORF">Agub_g529</name>
</gene>
<organism evidence="2 3">
    <name type="scientific">Astrephomene gubernaculifera</name>
    <dbReference type="NCBI Taxonomy" id="47775"/>
    <lineage>
        <taxon>Eukaryota</taxon>
        <taxon>Viridiplantae</taxon>
        <taxon>Chlorophyta</taxon>
        <taxon>core chlorophytes</taxon>
        <taxon>Chlorophyceae</taxon>
        <taxon>CS clade</taxon>
        <taxon>Chlamydomonadales</taxon>
        <taxon>Astrephomenaceae</taxon>
        <taxon>Astrephomene</taxon>
    </lineage>
</organism>
<name>A0AAD3HGY4_9CHLO</name>
<evidence type="ECO:0000256" key="1">
    <source>
        <dbReference type="SAM" id="MobiDB-lite"/>
    </source>
</evidence>
<evidence type="ECO:0000313" key="2">
    <source>
        <dbReference type="EMBL" id="GFR39995.1"/>
    </source>
</evidence>
<protein>
    <submittedName>
        <fullName evidence="2">Uncharacterized protein</fullName>
    </submittedName>
</protein>
<evidence type="ECO:0000313" key="3">
    <source>
        <dbReference type="Proteomes" id="UP001054857"/>
    </source>
</evidence>
<feature type="non-terminal residue" evidence="2">
    <location>
        <position position="1"/>
    </location>
</feature>
<feature type="compositionally biased region" description="Low complexity" evidence="1">
    <location>
        <begin position="36"/>
        <end position="45"/>
    </location>
</feature>
<proteinExistence type="predicted"/>
<feature type="compositionally biased region" description="Low complexity" evidence="1">
    <location>
        <begin position="7"/>
        <end position="20"/>
    </location>
</feature>
<reference evidence="2 3" key="1">
    <citation type="journal article" date="2021" name="Sci. Rep.">
        <title>Genome sequencing of the multicellular alga Astrephomene provides insights into convergent evolution of germ-soma differentiation.</title>
        <authorList>
            <person name="Yamashita S."/>
            <person name="Yamamoto K."/>
            <person name="Matsuzaki R."/>
            <person name="Suzuki S."/>
            <person name="Yamaguchi H."/>
            <person name="Hirooka S."/>
            <person name="Minakuchi Y."/>
            <person name="Miyagishima S."/>
            <person name="Kawachi M."/>
            <person name="Toyoda A."/>
            <person name="Nozaki H."/>
        </authorList>
    </citation>
    <scope>NUCLEOTIDE SEQUENCE [LARGE SCALE GENOMIC DNA]</scope>
    <source>
        <strain evidence="2 3">NIES-4017</strain>
    </source>
</reference>
<feature type="region of interest" description="Disordered" evidence="1">
    <location>
        <begin position="36"/>
        <end position="113"/>
    </location>
</feature>
<feature type="region of interest" description="Disordered" evidence="1">
    <location>
        <begin position="1"/>
        <end position="20"/>
    </location>
</feature>
<sequence>VPLAQGVKDAATSAKDAATSAKDAAVSAASKATTAASKAAVAAKKATPETSGPASAKKPIDIPPTSEILKSVAQPNPAPGKGPVQAAARDEAVSEAQEPALRAAARVAGDKAK</sequence>
<dbReference type="AlphaFoldDB" id="A0AAD3HGY4"/>
<dbReference type="EMBL" id="BMAR01000001">
    <property type="protein sequence ID" value="GFR39995.1"/>
    <property type="molecule type" value="Genomic_DNA"/>
</dbReference>
<accession>A0AAD3HGY4</accession>
<dbReference type="Proteomes" id="UP001054857">
    <property type="component" value="Unassembled WGS sequence"/>
</dbReference>
<keyword evidence="3" id="KW-1185">Reference proteome</keyword>
<comment type="caution">
    <text evidence="2">The sequence shown here is derived from an EMBL/GenBank/DDBJ whole genome shotgun (WGS) entry which is preliminary data.</text>
</comment>